<evidence type="ECO:0000313" key="9">
    <source>
        <dbReference type="Proteomes" id="UP000515163"/>
    </source>
</evidence>
<evidence type="ECO:0000256" key="2">
    <source>
        <dbReference type="ARBA" id="ARBA00009665"/>
    </source>
</evidence>
<proteinExistence type="inferred from homology"/>
<feature type="transmembrane region" description="Helical" evidence="6">
    <location>
        <begin position="239"/>
        <end position="260"/>
    </location>
</feature>
<keyword evidence="3 6" id="KW-0812">Transmembrane</keyword>
<evidence type="ECO:0000256" key="3">
    <source>
        <dbReference type="ARBA" id="ARBA00022692"/>
    </source>
</evidence>
<gene>
    <name evidence="10" type="primary">LOC116300949</name>
</gene>
<name>A0A6P8IGC9_ACTTE</name>
<dbReference type="GO" id="GO:0016036">
    <property type="term" value="P:cellular response to phosphate starvation"/>
    <property type="evidence" value="ECO:0007669"/>
    <property type="project" value="TreeGrafter"/>
</dbReference>
<dbReference type="AlphaFoldDB" id="A0A6P8IGC9"/>
<dbReference type="InterPro" id="IPR004342">
    <property type="entry name" value="EXS_C"/>
</dbReference>
<organism evidence="9 10">
    <name type="scientific">Actinia tenebrosa</name>
    <name type="common">Australian red waratah sea anemone</name>
    <dbReference type="NCBI Taxonomy" id="6105"/>
    <lineage>
        <taxon>Eukaryota</taxon>
        <taxon>Metazoa</taxon>
        <taxon>Cnidaria</taxon>
        <taxon>Anthozoa</taxon>
        <taxon>Hexacorallia</taxon>
        <taxon>Actiniaria</taxon>
        <taxon>Actiniidae</taxon>
        <taxon>Actinia</taxon>
    </lineage>
</organism>
<dbReference type="GeneID" id="116300949"/>
<feature type="domain" description="EXS" evidence="7">
    <location>
        <begin position="430"/>
        <end position="630"/>
    </location>
</feature>
<evidence type="ECO:0000256" key="4">
    <source>
        <dbReference type="ARBA" id="ARBA00022989"/>
    </source>
</evidence>
<comment type="similarity">
    <text evidence="2">Belongs to the SYG1 (TC 2.A.94) family.</text>
</comment>
<evidence type="ECO:0000313" key="10">
    <source>
        <dbReference type="RefSeq" id="XP_031565789.1"/>
    </source>
</evidence>
<dbReference type="InterPro" id="IPR004331">
    <property type="entry name" value="SPX_dom"/>
</dbReference>
<dbReference type="RefSeq" id="XP_031565789.1">
    <property type="nucleotide sequence ID" value="XM_031709929.1"/>
</dbReference>
<dbReference type="PANTHER" id="PTHR10783">
    <property type="entry name" value="XENOTROPIC AND POLYTROPIC RETROVIRUS RECEPTOR 1-RELATED"/>
    <property type="match status" value="1"/>
</dbReference>
<feature type="transmembrane region" description="Helical" evidence="6">
    <location>
        <begin position="343"/>
        <end position="361"/>
    </location>
</feature>
<dbReference type="Pfam" id="PF03105">
    <property type="entry name" value="SPX"/>
    <property type="match status" value="2"/>
</dbReference>
<dbReference type="Proteomes" id="UP000515163">
    <property type="component" value="Unplaced"/>
</dbReference>
<dbReference type="GO" id="GO:0006817">
    <property type="term" value="P:phosphate ion transport"/>
    <property type="evidence" value="ECO:0007669"/>
    <property type="project" value="TreeGrafter"/>
</dbReference>
<dbReference type="PROSITE" id="PS51380">
    <property type="entry name" value="EXS"/>
    <property type="match status" value="1"/>
</dbReference>
<dbReference type="CDD" id="cd14477">
    <property type="entry name" value="SPX_XPR1_like"/>
    <property type="match status" value="1"/>
</dbReference>
<sequence>MKFTEHLGTHLTPEWRVQYIQYEKLKEVLYAAFEKMPPKDETAEAVVQRFFNKFQDEWFQYCDEELSKINTFFAEKIAEAERKFTALKSELYVTESLIKEGSSLKNLRTGSKLTLATKPDKKKVKIKAKTINDLKLAFSEFYLSLVLIQNYQQLNFTGFRKILKKHDKIFDTTNGVQYRQTKVETANFYTNKTVDDIILEVENLFITELEQGNRSKAMNRLRVPPLGKELSGDLVTFRVGLYFGVFLMLSLVNVIAAFYTKTKGDLEVAIRIYRGIFLIVLVTFLLALNTWGWRKAGVNHVLIFELDPRHHLSYHQLLEVSGLLAVLWSLSLTAHIFGDVVGIPHFIPNLVLVSFIVLFTFNPFKICYYKARLWIIKVLFRIITAPFQHVGFADFWLADQLNSLVVALLDFQYIICFYSHDWHVDSKERICDTNLYGLRPLVACLPAWFRFAQCLRRYKDTRDVFPHLVNAGKYSTSFFVVAFSTLAKSNSPESDKFFLLWIVAAIISTCYTLTWDIKMDWGLLDKKAPVENKFLREETVYRYKACYYLAMLEDFIFRFLWTLTVSVGDLELFHSEILKLVLALCEVFRRFVWNFFRLENEHLNNCGQFRAVRDISFMPKDTHHQAQIEDIMDDENGLGPDSKRKRKASIMIKSITTNKRSSPTNEIIIENDTARDLDTRV</sequence>
<dbReference type="OrthoDB" id="9970435at2759"/>
<dbReference type="PROSITE" id="PS51382">
    <property type="entry name" value="SPX"/>
    <property type="match status" value="1"/>
</dbReference>
<evidence type="ECO:0000256" key="6">
    <source>
        <dbReference type="SAM" id="Phobius"/>
    </source>
</evidence>
<feature type="transmembrane region" description="Helical" evidence="6">
    <location>
        <begin position="272"/>
        <end position="293"/>
    </location>
</feature>
<keyword evidence="10" id="KW-0675">Receptor</keyword>
<reference evidence="10" key="1">
    <citation type="submission" date="2025-08" db="UniProtKB">
        <authorList>
            <consortium name="RefSeq"/>
        </authorList>
    </citation>
    <scope>IDENTIFICATION</scope>
</reference>
<evidence type="ECO:0000259" key="8">
    <source>
        <dbReference type="PROSITE" id="PS51382"/>
    </source>
</evidence>
<feature type="transmembrane region" description="Helical" evidence="6">
    <location>
        <begin position="464"/>
        <end position="486"/>
    </location>
</feature>
<accession>A0A6P8IGC9</accession>
<dbReference type="PANTHER" id="PTHR10783:SF103">
    <property type="entry name" value="SOLUTE CARRIER FAMILY 53 MEMBER 1"/>
    <property type="match status" value="1"/>
</dbReference>
<protein>
    <submittedName>
        <fullName evidence="10">Xenotropic and polytropic retrovirus receptor 1 homolog</fullName>
    </submittedName>
</protein>
<comment type="subcellular location">
    <subcellularLocation>
        <location evidence="1">Membrane</location>
        <topology evidence="1">Multi-pass membrane protein</topology>
    </subcellularLocation>
</comment>
<feature type="domain" description="SPX" evidence="8">
    <location>
        <begin position="1"/>
        <end position="180"/>
    </location>
</feature>
<dbReference type="GO" id="GO:0005886">
    <property type="term" value="C:plasma membrane"/>
    <property type="evidence" value="ECO:0007669"/>
    <property type="project" value="TreeGrafter"/>
</dbReference>
<dbReference type="Pfam" id="PF03124">
    <property type="entry name" value="EXS"/>
    <property type="match status" value="1"/>
</dbReference>
<dbReference type="FunCoup" id="A0A6P8IGC9">
    <property type="interactions" value="1967"/>
</dbReference>
<dbReference type="KEGG" id="aten:116300949"/>
<keyword evidence="5 6" id="KW-0472">Membrane</keyword>
<keyword evidence="4 6" id="KW-1133">Transmembrane helix</keyword>
<evidence type="ECO:0000259" key="7">
    <source>
        <dbReference type="PROSITE" id="PS51380"/>
    </source>
</evidence>
<dbReference type="GO" id="GO:0000822">
    <property type="term" value="F:inositol hexakisphosphate binding"/>
    <property type="evidence" value="ECO:0007669"/>
    <property type="project" value="TreeGrafter"/>
</dbReference>
<feature type="transmembrane region" description="Helical" evidence="6">
    <location>
        <begin position="498"/>
        <end position="517"/>
    </location>
</feature>
<evidence type="ECO:0000256" key="1">
    <source>
        <dbReference type="ARBA" id="ARBA00004141"/>
    </source>
</evidence>
<evidence type="ECO:0000256" key="5">
    <source>
        <dbReference type="ARBA" id="ARBA00023136"/>
    </source>
</evidence>
<keyword evidence="9" id="KW-1185">Reference proteome</keyword>
<dbReference type="GO" id="GO:0005794">
    <property type="term" value="C:Golgi apparatus"/>
    <property type="evidence" value="ECO:0007669"/>
    <property type="project" value="TreeGrafter"/>
</dbReference>
<dbReference type="InParanoid" id="A0A6P8IGC9"/>